<reference evidence="1 2" key="1">
    <citation type="journal article" date="2016" name="Proc. Natl. Acad. Sci. U.S.A.">
        <title>Comparative genomics of biotechnologically important yeasts.</title>
        <authorList>
            <person name="Riley R."/>
            <person name="Haridas S."/>
            <person name="Wolfe K.H."/>
            <person name="Lopes M.R."/>
            <person name="Hittinger C.T."/>
            <person name="Goeker M."/>
            <person name="Salamov A.A."/>
            <person name="Wisecaver J.H."/>
            <person name="Long T.M."/>
            <person name="Calvey C.H."/>
            <person name="Aerts A.L."/>
            <person name="Barry K.W."/>
            <person name="Choi C."/>
            <person name="Clum A."/>
            <person name="Coughlan A.Y."/>
            <person name="Deshpande S."/>
            <person name="Douglass A.P."/>
            <person name="Hanson S.J."/>
            <person name="Klenk H.-P."/>
            <person name="LaButti K.M."/>
            <person name="Lapidus A."/>
            <person name="Lindquist E.A."/>
            <person name="Lipzen A.M."/>
            <person name="Meier-Kolthoff J.P."/>
            <person name="Ohm R.A."/>
            <person name="Otillar R.P."/>
            <person name="Pangilinan J.L."/>
            <person name="Peng Y."/>
            <person name="Rokas A."/>
            <person name="Rosa C.A."/>
            <person name="Scheuner C."/>
            <person name="Sibirny A.A."/>
            <person name="Slot J.C."/>
            <person name="Stielow J.B."/>
            <person name="Sun H."/>
            <person name="Kurtzman C.P."/>
            <person name="Blackwell M."/>
            <person name="Grigoriev I.V."/>
            <person name="Jeffries T.W."/>
        </authorList>
    </citation>
    <scope>NUCLEOTIDE SEQUENCE [LARGE SCALE GENOMIC DNA]</scope>
    <source>
        <strain evidence="1 2">NRRL Y-11557</strain>
    </source>
</reference>
<protein>
    <submittedName>
        <fullName evidence="1">Uncharacterized protein</fullName>
    </submittedName>
</protein>
<dbReference type="Proteomes" id="UP000094385">
    <property type="component" value="Unassembled WGS sequence"/>
</dbReference>
<keyword evidence="2" id="KW-1185">Reference proteome</keyword>
<dbReference type="EMBL" id="KV454289">
    <property type="protein sequence ID" value="ODQ76653.1"/>
    <property type="molecule type" value="Genomic_DNA"/>
</dbReference>
<evidence type="ECO:0000313" key="2">
    <source>
        <dbReference type="Proteomes" id="UP000094385"/>
    </source>
</evidence>
<evidence type="ECO:0000313" key="1">
    <source>
        <dbReference type="EMBL" id="ODQ76653.1"/>
    </source>
</evidence>
<accession>A0A1E3QG16</accession>
<proteinExistence type="predicted"/>
<sequence length="184" mass="20963">MQKASFSRRPHHRCYISGTLVHQNIHAMFRAAFTSLFQTVSLLLQNSTGWRDGPLSPFALRCAFRSLCTTCCFPRRRIPSPPFLLLNLIPHPHPHPLPISTHYINRTNPLEKLQETDVFPYKCFLSFLNLRLRGPRGCFATCFFILSSGIFKTFAVQNKNFPSNCTLLPLLAPEVSLRLPFACA</sequence>
<name>A0A1E3QG16_LIPST</name>
<organism evidence="1 2">
    <name type="scientific">Lipomyces starkeyi NRRL Y-11557</name>
    <dbReference type="NCBI Taxonomy" id="675824"/>
    <lineage>
        <taxon>Eukaryota</taxon>
        <taxon>Fungi</taxon>
        <taxon>Dikarya</taxon>
        <taxon>Ascomycota</taxon>
        <taxon>Saccharomycotina</taxon>
        <taxon>Lipomycetes</taxon>
        <taxon>Lipomycetales</taxon>
        <taxon>Lipomycetaceae</taxon>
        <taxon>Lipomyces</taxon>
    </lineage>
</organism>
<gene>
    <name evidence="1" type="ORF">LIPSTDRAFT_140120</name>
</gene>
<dbReference type="AlphaFoldDB" id="A0A1E3QG16"/>